<dbReference type="InterPro" id="IPR036597">
    <property type="entry name" value="Fido-like_dom_sf"/>
</dbReference>
<evidence type="ECO:0000313" key="9">
    <source>
        <dbReference type="EMBL" id="AYE61665.1"/>
    </source>
</evidence>
<keyword evidence="9" id="KW-0132">Cell division</keyword>
<dbReference type="GO" id="GO:0070733">
    <property type="term" value="F:AMPylase activity"/>
    <property type="evidence" value="ECO:0007669"/>
    <property type="project" value="UniProtKB-EC"/>
</dbReference>
<keyword evidence="2" id="KW-0548">Nucleotidyltransferase</keyword>
<gene>
    <name evidence="9" type="ORF">BC335_1211</name>
</gene>
<accession>A0A386REH9</accession>
<dbReference type="InterPro" id="IPR003812">
    <property type="entry name" value="Fido"/>
</dbReference>
<organism evidence="9 10">
    <name type="scientific">Lactobacillus helveticus</name>
    <name type="common">Lactobacillus suntoryeus</name>
    <dbReference type="NCBI Taxonomy" id="1587"/>
    <lineage>
        <taxon>Bacteria</taxon>
        <taxon>Bacillati</taxon>
        <taxon>Bacillota</taxon>
        <taxon>Bacilli</taxon>
        <taxon>Lactobacillales</taxon>
        <taxon>Lactobacillaceae</taxon>
        <taxon>Lactobacillus</taxon>
    </lineage>
</organism>
<dbReference type="Proteomes" id="UP000267794">
    <property type="component" value="Chromosome"/>
</dbReference>
<keyword evidence="3" id="KW-0547">Nucleotide-binding</keyword>
<evidence type="ECO:0000256" key="5">
    <source>
        <dbReference type="ARBA" id="ARBA00034531"/>
    </source>
</evidence>
<dbReference type="PANTHER" id="PTHR39560">
    <property type="entry name" value="PROTEIN ADENYLYLTRANSFERASE FIC-RELATED"/>
    <property type="match status" value="1"/>
</dbReference>
<comment type="catalytic activity">
    <reaction evidence="7">
        <text>L-tyrosyl-[protein] + ATP = O-(5'-adenylyl)-L-tyrosyl-[protein] + diphosphate</text>
        <dbReference type="Rhea" id="RHEA:54288"/>
        <dbReference type="Rhea" id="RHEA-COMP:10136"/>
        <dbReference type="Rhea" id="RHEA-COMP:13846"/>
        <dbReference type="ChEBI" id="CHEBI:30616"/>
        <dbReference type="ChEBI" id="CHEBI:33019"/>
        <dbReference type="ChEBI" id="CHEBI:46858"/>
        <dbReference type="ChEBI" id="CHEBI:83624"/>
        <dbReference type="EC" id="2.7.7.108"/>
    </reaction>
</comment>
<keyword evidence="9" id="KW-0131">Cell cycle</keyword>
<dbReference type="EC" id="2.7.7.108" evidence="5"/>
<dbReference type="GO" id="GO:0051301">
    <property type="term" value="P:cell division"/>
    <property type="evidence" value="ECO:0007669"/>
    <property type="project" value="UniProtKB-KW"/>
</dbReference>
<protein>
    <recommendedName>
        <fullName evidence="5">protein adenylyltransferase</fullName>
        <ecNumber evidence="5">2.7.7.108</ecNumber>
    </recommendedName>
</protein>
<dbReference type="Pfam" id="PF02661">
    <property type="entry name" value="Fic"/>
    <property type="match status" value="1"/>
</dbReference>
<sequence>MAEDWSTATLYPNGTMKNKLGIRDAAKLADVEFQIAAERELLLLKQKVSQIEDLKKVHQIMFSPLYEWAGHYRKGDFRKGNTVFFPRERFDYAEEDINEVISNLPKKGLLSAENYASLIDKINFFYPFREGNGRSTRTFLQLFALEHGQAIDYPLSNDAMIVAENKADVAQIASLIKIEAVAE</sequence>
<keyword evidence="1" id="KW-0808">Transferase</keyword>
<dbReference type="Gene3D" id="1.10.3290.10">
    <property type="entry name" value="Fido-like domain"/>
    <property type="match status" value="1"/>
</dbReference>
<dbReference type="PROSITE" id="PS51459">
    <property type="entry name" value="FIDO"/>
    <property type="match status" value="1"/>
</dbReference>
<dbReference type="RefSeq" id="WP_120357443.1">
    <property type="nucleotide sequence ID" value="NZ_CP017982.1"/>
</dbReference>
<evidence type="ECO:0000256" key="2">
    <source>
        <dbReference type="ARBA" id="ARBA00022695"/>
    </source>
</evidence>
<name>A0A386REH9_LACHE</name>
<dbReference type="GO" id="GO:0005524">
    <property type="term" value="F:ATP binding"/>
    <property type="evidence" value="ECO:0007669"/>
    <property type="project" value="UniProtKB-KW"/>
</dbReference>
<comment type="catalytic activity">
    <reaction evidence="6">
        <text>L-threonyl-[protein] + ATP = 3-O-(5'-adenylyl)-L-threonyl-[protein] + diphosphate</text>
        <dbReference type="Rhea" id="RHEA:54292"/>
        <dbReference type="Rhea" id="RHEA-COMP:11060"/>
        <dbReference type="Rhea" id="RHEA-COMP:13847"/>
        <dbReference type="ChEBI" id="CHEBI:30013"/>
        <dbReference type="ChEBI" id="CHEBI:30616"/>
        <dbReference type="ChEBI" id="CHEBI:33019"/>
        <dbReference type="ChEBI" id="CHEBI:138113"/>
        <dbReference type="EC" id="2.7.7.108"/>
    </reaction>
</comment>
<evidence type="ECO:0000256" key="1">
    <source>
        <dbReference type="ARBA" id="ARBA00022679"/>
    </source>
</evidence>
<reference evidence="9 10" key="1">
    <citation type="submission" date="2016-10" db="EMBL/GenBank/DDBJ databases">
        <title>Complete genomic sequencing of Lactobacillus helveticus LH99 and comparative genome analysis.</title>
        <authorList>
            <person name="Li N."/>
            <person name="You C."/>
            <person name="Liu Z."/>
        </authorList>
    </citation>
    <scope>NUCLEOTIDE SEQUENCE [LARGE SCALE GENOMIC DNA]</scope>
    <source>
        <strain evidence="9 10">LH99</strain>
    </source>
</reference>
<dbReference type="GO" id="GO:0051302">
    <property type="term" value="P:regulation of cell division"/>
    <property type="evidence" value="ECO:0007669"/>
    <property type="project" value="TreeGrafter"/>
</dbReference>
<evidence type="ECO:0000256" key="6">
    <source>
        <dbReference type="ARBA" id="ARBA00047939"/>
    </source>
</evidence>
<evidence type="ECO:0000259" key="8">
    <source>
        <dbReference type="PROSITE" id="PS51459"/>
    </source>
</evidence>
<dbReference type="AlphaFoldDB" id="A0A386REH9"/>
<dbReference type="SUPFAM" id="SSF140931">
    <property type="entry name" value="Fic-like"/>
    <property type="match status" value="1"/>
</dbReference>
<feature type="domain" description="Fido" evidence="8">
    <location>
        <begin position="49"/>
        <end position="183"/>
    </location>
</feature>
<dbReference type="PANTHER" id="PTHR39560:SF1">
    <property type="entry name" value="PROTEIN ADENYLYLTRANSFERASE FIC-RELATED"/>
    <property type="match status" value="1"/>
</dbReference>
<evidence type="ECO:0000313" key="10">
    <source>
        <dbReference type="Proteomes" id="UP000267794"/>
    </source>
</evidence>
<evidence type="ECO:0000256" key="4">
    <source>
        <dbReference type="ARBA" id="ARBA00022840"/>
    </source>
</evidence>
<evidence type="ECO:0000256" key="3">
    <source>
        <dbReference type="ARBA" id="ARBA00022741"/>
    </source>
</evidence>
<evidence type="ECO:0000256" key="7">
    <source>
        <dbReference type="ARBA" id="ARBA00048696"/>
    </source>
</evidence>
<dbReference type="EMBL" id="CP017982">
    <property type="protein sequence ID" value="AYE61665.1"/>
    <property type="molecule type" value="Genomic_DNA"/>
</dbReference>
<keyword evidence="4" id="KW-0067">ATP-binding</keyword>
<proteinExistence type="predicted"/>